<feature type="transmembrane region" description="Helical" evidence="1">
    <location>
        <begin position="18"/>
        <end position="39"/>
    </location>
</feature>
<protein>
    <submittedName>
        <fullName evidence="2">Uncharacterized protein</fullName>
    </submittedName>
</protein>
<evidence type="ECO:0000313" key="3">
    <source>
        <dbReference type="Proteomes" id="UP001301958"/>
    </source>
</evidence>
<reference evidence="2" key="1">
    <citation type="journal article" date="2023" name="Mol. Phylogenet. Evol.">
        <title>Genome-scale phylogeny and comparative genomics of the fungal order Sordariales.</title>
        <authorList>
            <person name="Hensen N."/>
            <person name="Bonometti L."/>
            <person name="Westerberg I."/>
            <person name="Brannstrom I.O."/>
            <person name="Guillou S."/>
            <person name="Cros-Aarteil S."/>
            <person name="Calhoun S."/>
            <person name="Haridas S."/>
            <person name="Kuo A."/>
            <person name="Mondo S."/>
            <person name="Pangilinan J."/>
            <person name="Riley R."/>
            <person name="LaButti K."/>
            <person name="Andreopoulos B."/>
            <person name="Lipzen A."/>
            <person name="Chen C."/>
            <person name="Yan M."/>
            <person name="Daum C."/>
            <person name="Ng V."/>
            <person name="Clum A."/>
            <person name="Steindorff A."/>
            <person name="Ohm R.A."/>
            <person name="Martin F."/>
            <person name="Silar P."/>
            <person name="Natvig D.O."/>
            <person name="Lalanne C."/>
            <person name="Gautier V."/>
            <person name="Ament-Velasquez S.L."/>
            <person name="Kruys A."/>
            <person name="Hutchinson M.I."/>
            <person name="Powell A.J."/>
            <person name="Barry K."/>
            <person name="Miller A.N."/>
            <person name="Grigoriev I.V."/>
            <person name="Debuchy R."/>
            <person name="Gladieux P."/>
            <person name="Hiltunen Thoren M."/>
            <person name="Johannesson H."/>
        </authorList>
    </citation>
    <scope>NUCLEOTIDE SEQUENCE</scope>
    <source>
        <strain evidence="2">CBS 990.96</strain>
    </source>
</reference>
<sequence length="402" mass="44984">MASKSRQKTFCDKSTNSYFVFFALIAWVVWLAVVAGLVSKDVPKKQDGSVDFEKAKQIRLGLVILSPVVAVLVLLLGGCITWVHEGSFKPWKKYDRNLANTLIVLLTAVAVLPALYWKLWYPERTREVIILERDRVTEEYFPSITLLQQDDWSSQADLDDSSPPKCFIGRYDEQLPDCGTVFPGSPCKCHNRWGGEVIDYEWQNSTYRTITLTPSESMISRQPAGLMIAQAFFNYNSTKARINASQLLPPSLWVAIYDPRLPLEEALYANYSQMRLINANGLIHINIRLNSREVPGRSAAYDYDLSLSSIPAMDIQCDVSAPGGARSPCILSLYLQYPNFERLSAKQEIAMSWGDLLSEAGSWFALFQLLGWILSGAAWHKSPKATLPTSSSGNSIALLPIP</sequence>
<name>A0AAN6YNJ4_9PEZI</name>
<gene>
    <name evidence="2" type="ORF">QBC38DRAFT_80874</name>
</gene>
<dbReference type="AlphaFoldDB" id="A0AAN6YNJ4"/>
<organism evidence="2 3">
    <name type="scientific">Podospora fimiseda</name>
    <dbReference type="NCBI Taxonomy" id="252190"/>
    <lineage>
        <taxon>Eukaryota</taxon>
        <taxon>Fungi</taxon>
        <taxon>Dikarya</taxon>
        <taxon>Ascomycota</taxon>
        <taxon>Pezizomycotina</taxon>
        <taxon>Sordariomycetes</taxon>
        <taxon>Sordariomycetidae</taxon>
        <taxon>Sordariales</taxon>
        <taxon>Podosporaceae</taxon>
        <taxon>Podospora</taxon>
    </lineage>
</organism>
<proteinExistence type="predicted"/>
<keyword evidence="1" id="KW-0472">Membrane</keyword>
<evidence type="ECO:0000256" key="1">
    <source>
        <dbReference type="SAM" id="Phobius"/>
    </source>
</evidence>
<feature type="transmembrane region" description="Helical" evidence="1">
    <location>
        <begin position="98"/>
        <end position="117"/>
    </location>
</feature>
<comment type="caution">
    <text evidence="2">The sequence shown here is derived from an EMBL/GenBank/DDBJ whole genome shotgun (WGS) entry which is preliminary data.</text>
</comment>
<dbReference type="EMBL" id="MU865467">
    <property type="protein sequence ID" value="KAK4222528.1"/>
    <property type="molecule type" value="Genomic_DNA"/>
</dbReference>
<reference evidence="2" key="2">
    <citation type="submission" date="2023-05" db="EMBL/GenBank/DDBJ databases">
        <authorList>
            <consortium name="Lawrence Berkeley National Laboratory"/>
            <person name="Steindorff A."/>
            <person name="Hensen N."/>
            <person name="Bonometti L."/>
            <person name="Westerberg I."/>
            <person name="Brannstrom I.O."/>
            <person name="Guillou S."/>
            <person name="Cros-Aarteil S."/>
            <person name="Calhoun S."/>
            <person name="Haridas S."/>
            <person name="Kuo A."/>
            <person name="Mondo S."/>
            <person name="Pangilinan J."/>
            <person name="Riley R."/>
            <person name="Labutti K."/>
            <person name="Andreopoulos B."/>
            <person name="Lipzen A."/>
            <person name="Chen C."/>
            <person name="Yanf M."/>
            <person name="Daum C."/>
            <person name="Ng V."/>
            <person name="Clum A."/>
            <person name="Ohm R."/>
            <person name="Martin F."/>
            <person name="Silar P."/>
            <person name="Natvig D."/>
            <person name="Lalanne C."/>
            <person name="Gautier V."/>
            <person name="Ament-Velasquez S.L."/>
            <person name="Kruys A."/>
            <person name="Hutchinson M.I."/>
            <person name="Powell A.J."/>
            <person name="Barry K."/>
            <person name="Miller A.N."/>
            <person name="Grigoriev I.V."/>
            <person name="Debuchy R."/>
            <person name="Gladieux P."/>
            <person name="Thoren M.H."/>
            <person name="Johannesson H."/>
        </authorList>
    </citation>
    <scope>NUCLEOTIDE SEQUENCE</scope>
    <source>
        <strain evidence="2">CBS 990.96</strain>
    </source>
</reference>
<keyword evidence="1" id="KW-0812">Transmembrane</keyword>
<keyword evidence="3" id="KW-1185">Reference proteome</keyword>
<dbReference type="Proteomes" id="UP001301958">
    <property type="component" value="Unassembled WGS sequence"/>
</dbReference>
<evidence type="ECO:0000313" key="2">
    <source>
        <dbReference type="EMBL" id="KAK4222528.1"/>
    </source>
</evidence>
<keyword evidence="1" id="KW-1133">Transmembrane helix</keyword>
<feature type="transmembrane region" description="Helical" evidence="1">
    <location>
        <begin position="60"/>
        <end position="83"/>
    </location>
</feature>
<accession>A0AAN6YNJ4</accession>